<gene>
    <name evidence="2" type="ORF">BDEG_22723</name>
</gene>
<dbReference type="Proteomes" id="UP000077115">
    <property type="component" value="Unassembled WGS sequence"/>
</dbReference>
<dbReference type="STRING" id="403673.A0A177WFM3"/>
<evidence type="ECO:0000313" key="2">
    <source>
        <dbReference type="EMBL" id="OAJ38823.1"/>
    </source>
</evidence>
<name>A0A177WFM3_BATDL</name>
<organism evidence="2 3">
    <name type="scientific">Batrachochytrium dendrobatidis (strain JEL423)</name>
    <dbReference type="NCBI Taxonomy" id="403673"/>
    <lineage>
        <taxon>Eukaryota</taxon>
        <taxon>Fungi</taxon>
        <taxon>Fungi incertae sedis</taxon>
        <taxon>Chytridiomycota</taxon>
        <taxon>Chytridiomycota incertae sedis</taxon>
        <taxon>Chytridiomycetes</taxon>
        <taxon>Rhizophydiales</taxon>
        <taxon>Rhizophydiales incertae sedis</taxon>
        <taxon>Batrachochytrium</taxon>
    </lineage>
</organism>
<feature type="compositionally biased region" description="Polar residues" evidence="1">
    <location>
        <begin position="81"/>
        <end position="100"/>
    </location>
</feature>
<accession>A0A177WFM3</accession>
<dbReference type="EMBL" id="DS022302">
    <property type="protein sequence ID" value="OAJ38823.1"/>
    <property type="molecule type" value="Genomic_DNA"/>
</dbReference>
<evidence type="ECO:0000256" key="1">
    <source>
        <dbReference type="SAM" id="MobiDB-lite"/>
    </source>
</evidence>
<sequence length="100" mass="11270">MWKSTATITNKSNTVENAVSIAQNNEDDWTSDPDFVNEISEKDQRWGKQKTIEDKSQNAQKDMADLRATVVAHHETKIKSQWENQNGASVKQSYGASVTK</sequence>
<dbReference type="AlphaFoldDB" id="A0A177WFM3"/>
<dbReference type="OrthoDB" id="5971719at2759"/>
<dbReference type="VEuPathDB" id="FungiDB:BDEG_22723"/>
<reference evidence="2 3" key="2">
    <citation type="submission" date="2016-05" db="EMBL/GenBank/DDBJ databases">
        <title>Lineage-specific infection strategies underlie the spectrum of fungal disease in amphibians.</title>
        <authorList>
            <person name="Cuomo C.A."/>
            <person name="Farrer R.A."/>
            <person name="James T."/>
            <person name="Longcore J."/>
            <person name="Birren B."/>
        </authorList>
    </citation>
    <scope>NUCLEOTIDE SEQUENCE [LARGE SCALE GENOMIC DNA]</scope>
    <source>
        <strain evidence="2 3">JEL423</strain>
    </source>
</reference>
<feature type="region of interest" description="Disordered" evidence="1">
    <location>
        <begin position="77"/>
        <end position="100"/>
    </location>
</feature>
<protein>
    <submittedName>
        <fullName evidence="2">Uncharacterized protein</fullName>
    </submittedName>
</protein>
<feature type="compositionally biased region" description="Basic and acidic residues" evidence="1">
    <location>
        <begin position="42"/>
        <end position="56"/>
    </location>
</feature>
<reference evidence="2 3" key="1">
    <citation type="submission" date="2006-10" db="EMBL/GenBank/DDBJ databases">
        <title>The Genome Sequence of Batrachochytrium dendrobatidis JEL423.</title>
        <authorList>
            <consortium name="The Broad Institute Genome Sequencing Platform"/>
            <person name="Birren B."/>
            <person name="Lander E."/>
            <person name="Galagan J."/>
            <person name="Cuomo C."/>
            <person name="Devon K."/>
            <person name="Jaffe D."/>
            <person name="Butler J."/>
            <person name="Alvarez P."/>
            <person name="Gnerre S."/>
            <person name="Grabherr M."/>
            <person name="Kleber M."/>
            <person name="Mauceli E."/>
            <person name="Brockman W."/>
            <person name="Young S."/>
            <person name="LaButti K."/>
            <person name="Sykes S."/>
            <person name="DeCaprio D."/>
            <person name="Crawford M."/>
            <person name="Koehrsen M."/>
            <person name="Engels R."/>
            <person name="Montgomery P."/>
            <person name="Pearson M."/>
            <person name="Howarth C."/>
            <person name="Larson L."/>
            <person name="White J."/>
            <person name="O'Leary S."/>
            <person name="Kodira C."/>
            <person name="Zeng Q."/>
            <person name="Yandava C."/>
            <person name="Alvarado L."/>
            <person name="Longcore J."/>
            <person name="James T."/>
        </authorList>
    </citation>
    <scope>NUCLEOTIDE SEQUENCE [LARGE SCALE GENOMIC DNA]</scope>
    <source>
        <strain evidence="2 3">JEL423</strain>
    </source>
</reference>
<feature type="region of interest" description="Disordered" evidence="1">
    <location>
        <begin position="42"/>
        <end position="61"/>
    </location>
</feature>
<evidence type="ECO:0000313" key="3">
    <source>
        <dbReference type="Proteomes" id="UP000077115"/>
    </source>
</evidence>
<dbReference type="eggNOG" id="ENOG502SD45">
    <property type="taxonomic scope" value="Eukaryota"/>
</dbReference>
<proteinExistence type="predicted"/>